<reference evidence="2 3" key="1">
    <citation type="journal article" date="2018" name="Mol. Plant">
        <title>The genome of Artemisia annua provides insight into the evolution of Asteraceae family and artemisinin biosynthesis.</title>
        <authorList>
            <person name="Shen Q."/>
            <person name="Zhang L."/>
            <person name="Liao Z."/>
            <person name="Wang S."/>
            <person name="Yan T."/>
            <person name="Shi P."/>
            <person name="Liu M."/>
            <person name="Fu X."/>
            <person name="Pan Q."/>
            <person name="Wang Y."/>
            <person name="Lv Z."/>
            <person name="Lu X."/>
            <person name="Zhang F."/>
            <person name="Jiang W."/>
            <person name="Ma Y."/>
            <person name="Chen M."/>
            <person name="Hao X."/>
            <person name="Li L."/>
            <person name="Tang Y."/>
            <person name="Lv G."/>
            <person name="Zhou Y."/>
            <person name="Sun X."/>
            <person name="Brodelius P.E."/>
            <person name="Rose J.K.C."/>
            <person name="Tang K."/>
        </authorList>
    </citation>
    <scope>NUCLEOTIDE SEQUENCE [LARGE SCALE GENOMIC DNA]</scope>
    <source>
        <strain evidence="3">cv. Huhao1</strain>
        <tissue evidence="2">Leaf</tissue>
    </source>
</reference>
<feature type="region of interest" description="Disordered" evidence="1">
    <location>
        <begin position="40"/>
        <end position="89"/>
    </location>
</feature>
<evidence type="ECO:0000256" key="1">
    <source>
        <dbReference type="SAM" id="MobiDB-lite"/>
    </source>
</evidence>
<dbReference type="Proteomes" id="UP000245207">
    <property type="component" value="Unassembled WGS sequence"/>
</dbReference>
<name>A0A2U1MXM6_ARTAN</name>
<proteinExistence type="predicted"/>
<organism evidence="2 3">
    <name type="scientific">Artemisia annua</name>
    <name type="common">Sweet wormwood</name>
    <dbReference type="NCBI Taxonomy" id="35608"/>
    <lineage>
        <taxon>Eukaryota</taxon>
        <taxon>Viridiplantae</taxon>
        <taxon>Streptophyta</taxon>
        <taxon>Embryophyta</taxon>
        <taxon>Tracheophyta</taxon>
        <taxon>Spermatophyta</taxon>
        <taxon>Magnoliopsida</taxon>
        <taxon>eudicotyledons</taxon>
        <taxon>Gunneridae</taxon>
        <taxon>Pentapetalae</taxon>
        <taxon>asterids</taxon>
        <taxon>campanulids</taxon>
        <taxon>Asterales</taxon>
        <taxon>Asteraceae</taxon>
        <taxon>Asteroideae</taxon>
        <taxon>Anthemideae</taxon>
        <taxon>Artemisiinae</taxon>
        <taxon>Artemisia</taxon>
    </lineage>
</organism>
<dbReference type="EMBL" id="PKPP01004121">
    <property type="protein sequence ID" value="PWA65989.1"/>
    <property type="molecule type" value="Genomic_DNA"/>
</dbReference>
<comment type="caution">
    <text evidence="2">The sequence shown here is derived from an EMBL/GenBank/DDBJ whole genome shotgun (WGS) entry which is preliminary data.</text>
</comment>
<evidence type="ECO:0000313" key="2">
    <source>
        <dbReference type="EMBL" id="PWA65989.1"/>
    </source>
</evidence>
<sequence length="89" mass="9081">MNKGFLASSNGKKGANTERGTTDDVVSVADSAIDANLVEPVSQGSISKDGEGVANALPKDTNHDANIPDGDGVPVSQRAGRLKPITVHV</sequence>
<gene>
    <name evidence="2" type="ORF">CTI12_AA324300</name>
</gene>
<protein>
    <submittedName>
        <fullName evidence="2">Uncharacterized protein</fullName>
    </submittedName>
</protein>
<accession>A0A2U1MXM6</accession>
<keyword evidence="3" id="KW-1185">Reference proteome</keyword>
<evidence type="ECO:0000313" key="3">
    <source>
        <dbReference type="Proteomes" id="UP000245207"/>
    </source>
</evidence>
<feature type="region of interest" description="Disordered" evidence="1">
    <location>
        <begin position="1"/>
        <end position="24"/>
    </location>
</feature>
<dbReference type="AlphaFoldDB" id="A0A2U1MXM6"/>